<proteinExistence type="inferred from homology"/>
<sequence length="305" mass="33562">MQKKILIGTLRRCVASPYPVRFASVKSSKPKCLADPCQDIKDTKLDILCKVAIVTGGGSGIGYAAAYELLNNGAKKVLLAHPDEKKGCRAAQCLCDHFGMNKALFIPCDIRCPKQFEDVFLNAKKACNKVDILLNNAGVLDDKNWESSLNTNVIGTLRGMLLAYKYMNGNNSVVINTCGTMGLSPWPNCPIFSASKHAIVTASRCFGHPFHYTKTNIRVIGLCPSFTDTPTWEKGVNNYLNDEWGKQTIDCVNKLKMQSASLVGRAMIHLIKYGKSGRIYVCDKGVLHRAAFPREEDVLVPEPLC</sequence>
<dbReference type="EMBL" id="JAWJWF010000007">
    <property type="protein sequence ID" value="KAK6630935.1"/>
    <property type="molecule type" value="Genomic_DNA"/>
</dbReference>
<dbReference type="PRINTS" id="PR00081">
    <property type="entry name" value="GDHRDH"/>
</dbReference>
<dbReference type="InterPro" id="IPR036291">
    <property type="entry name" value="NAD(P)-bd_dom_sf"/>
</dbReference>
<keyword evidence="4" id="KW-1185">Reference proteome</keyword>
<dbReference type="Gene3D" id="3.40.50.720">
    <property type="entry name" value="NAD(P)-binding Rossmann-like Domain"/>
    <property type="match status" value="1"/>
</dbReference>
<dbReference type="InterPro" id="IPR002347">
    <property type="entry name" value="SDR_fam"/>
</dbReference>
<comment type="caution">
    <text evidence="3">The sequence shown here is derived from an EMBL/GenBank/DDBJ whole genome shotgun (WGS) entry which is preliminary data.</text>
</comment>
<protein>
    <submittedName>
        <fullName evidence="3">Uncharacterized protein</fullName>
    </submittedName>
</protein>
<dbReference type="PANTHER" id="PTHR44229:SF8">
    <property type="entry name" value="ALCOHOL DEHYDROGENASE-RELATED"/>
    <property type="match status" value="1"/>
</dbReference>
<accession>A0ABR1AXK9</accession>
<dbReference type="SUPFAM" id="SSF51735">
    <property type="entry name" value="NAD(P)-binding Rossmann-fold domains"/>
    <property type="match status" value="1"/>
</dbReference>
<organism evidence="3 4">
    <name type="scientific">Polyplax serrata</name>
    <name type="common">Common mouse louse</name>
    <dbReference type="NCBI Taxonomy" id="468196"/>
    <lineage>
        <taxon>Eukaryota</taxon>
        <taxon>Metazoa</taxon>
        <taxon>Ecdysozoa</taxon>
        <taxon>Arthropoda</taxon>
        <taxon>Hexapoda</taxon>
        <taxon>Insecta</taxon>
        <taxon>Pterygota</taxon>
        <taxon>Neoptera</taxon>
        <taxon>Paraneoptera</taxon>
        <taxon>Psocodea</taxon>
        <taxon>Troctomorpha</taxon>
        <taxon>Phthiraptera</taxon>
        <taxon>Anoplura</taxon>
        <taxon>Polyplacidae</taxon>
        <taxon>Polyplax</taxon>
    </lineage>
</organism>
<comment type="similarity">
    <text evidence="1">Belongs to the short-chain dehydrogenases/reductases (SDR) family.</text>
</comment>
<evidence type="ECO:0000256" key="2">
    <source>
        <dbReference type="ARBA" id="ARBA00023002"/>
    </source>
</evidence>
<reference evidence="3 4" key="1">
    <citation type="submission" date="2023-09" db="EMBL/GenBank/DDBJ databases">
        <title>Genomes of two closely related lineages of the louse Polyplax serrata with different host specificities.</title>
        <authorList>
            <person name="Martinu J."/>
            <person name="Tarabai H."/>
            <person name="Stefka J."/>
            <person name="Hypsa V."/>
        </authorList>
    </citation>
    <scope>NUCLEOTIDE SEQUENCE [LARGE SCALE GENOMIC DNA]</scope>
    <source>
        <strain evidence="3">98ZLc_SE</strain>
    </source>
</reference>
<name>A0ABR1AXK9_POLSC</name>
<dbReference type="Pfam" id="PF00106">
    <property type="entry name" value="adh_short"/>
    <property type="match status" value="1"/>
</dbReference>
<keyword evidence="2" id="KW-0560">Oxidoreductase</keyword>
<dbReference type="PANTHER" id="PTHR44229">
    <property type="entry name" value="15-HYDROXYPROSTAGLANDIN DEHYDROGENASE [NAD(+)]"/>
    <property type="match status" value="1"/>
</dbReference>
<dbReference type="Proteomes" id="UP001359485">
    <property type="component" value="Unassembled WGS sequence"/>
</dbReference>
<gene>
    <name evidence="3" type="ORF">RUM44_003107</name>
</gene>
<evidence type="ECO:0000256" key="1">
    <source>
        <dbReference type="ARBA" id="ARBA00006484"/>
    </source>
</evidence>
<evidence type="ECO:0000313" key="4">
    <source>
        <dbReference type="Proteomes" id="UP001359485"/>
    </source>
</evidence>
<evidence type="ECO:0000313" key="3">
    <source>
        <dbReference type="EMBL" id="KAK6630935.1"/>
    </source>
</evidence>